<dbReference type="AlphaFoldDB" id="X0T0V9"/>
<comment type="caution">
    <text evidence="1">The sequence shown here is derived from an EMBL/GenBank/DDBJ whole genome shotgun (WGS) entry which is preliminary data.</text>
</comment>
<evidence type="ECO:0000313" key="1">
    <source>
        <dbReference type="EMBL" id="GAF81817.1"/>
    </source>
</evidence>
<dbReference type="EMBL" id="BARS01003368">
    <property type="protein sequence ID" value="GAF81817.1"/>
    <property type="molecule type" value="Genomic_DNA"/>
</dbReference>
<accession>X0T0V9</accession>
<protein>
    <recommendedName>
        <fullName evidence="2">DNA gyrase inhibitor YacG</fullName>
    </recommendedName>
</protein>
<reference evidence="1" key="1">
    <citation type="journal article" date="2014" name="Front. Microbiol.">
        <title>High frequency of phylogenetically diverse reductive dehalogenase-homologous genes in deep subseafloor sedimentary metagenomes.</title>
        <authorList>
            <person name="Kawai M."/>
            <person name="Futagami T."/>
            <person name="Toyoda A."/>
            <person name="Takaki Y."/>
            <person name="Nishi S."/>
            <person name="Hori S."/>
            <person name="Arai W."/>
            <person name="Tsubouchi T."/>
            <person name="Morono Y."/>
            <person name="Uchiyama I."/>
            <person name="Ito T."/>
            <person name="Fujiyama A."/>
            <person name="Inagaki F."/>
            <person name="Takami H."/>
        </authorList>
    </citation>
    <scope>NUCLEOTIDE SEQUENCE</scope>
    <source>
        <strain evidence="1">Expedition CK06-06</strain>
    </source>
</reference>
<organism evidence="1">
    <name type="scientific">marine sediment metagenome</name>
    <dbReference type="NCBI Taxonomy" id="412755"/>
    <lineage>
        <taxon>unclassified sequences</taxon>
        <taxon>metagenomes</taxon>
        <taxon>ecological metagenomes</taxon>
    </lineage>
</organism>
<name>X0T0V9_9ZZZZ</name>
<gene>
    <name evidence="1" type="ORF">S01H1_06533</name>
</gene>
<proteinExistence type="predicted"/>
<sequence>MDEVDTECVVCGGHIIAGSYPPVCSKDCRLEWDIEIEFNRWIKDEKTKHTTIKND</sequence>
<evidence type="ECO:0008006" key="2">
    <source>
        <dbReference type="Google" id="ProtNLM"/>
    </source>
</evidence>